<evidence type="ECO:0000256" key="4">
    <source>
        <dbReference type="ARBA" id="ARBA00023172"/>
    </source>
</evidence>
<dbReference type="Pfam" id="PF02646">
    <property type="entry name" value="RmuC"/>
    <property type="match status" value="1"/>
</dbReference>
<reference evidence="6 7" key="1">
    <citation type="journal article" date="2016" name="Environ. Microbiol.">
        <title>Genomic resolution of a cold subsurface aquifer community provides metabolic insights for novel microbes adapted to high CO concentrations.</title>
        <authorList>
            <person name="Probst A.J."/>
            <person name="Castelle C.J."/>
            <person name="Singh A."/>
            <person name="Brown C.T."/>
            <person name="Anantharaman K."/>
            <person name="Sharon I."/>
            <person name="Hug L.A."/>
            <person name="Burstein D."/>
            <person name="Emerson J.B."/>
            <person name="Thomas B.C."/>
            <person name="Banfield J.F."/>
        </authorList>
    </citation>
    <scope>NUCLEOTIDE SEQUENCE [LARGE SCALE GENOMIC DNA]</scope>
    <source>
        <strain evidence="6">CG1_02_37_22</strain>
    </source>
</reference>
<dbReference type="Proteomes" id="UP000183120">
    <property type="component" value="Unassembled WGS sequence"/>
</dbReference>
<keyword evidence="3" id="KW-0175">Coiled coil</keyword>
<evidence type="ECO:0000313" key="6">
    <source>
        <dbReference type="EMBL" id="OIO14856.1"/>
    </source>
</evidence>
<dbReference type="PANTHER" id="PTHR30563">
    <property type="entry name" value="DNA RECOMBINATION PROTEIN RMUC"/>
    <property type="match status" value="1"/>
</dbReference>
<protein>
    <recommendedName>
        <fullName evidence="8">DNA recombination protein RmuC</fullName>
    </recommendedName>
</protein>
<dbReference type="PANTHER" id="PTHR30563:SF0">
    <property type="entry name" value="DNA RECOMBINATION PROTEIN RMUC"/>
    <property type="match status" value="1"/>
</dbReference>
<gene>
    <name evidence="6" type="ORF">AUJ73_01595</name>
</gene>
<evidence type="ECO:0000256" key="5">
    <source>
        <dbReference type="SAM" id="Phobius"/>
    </source>
</evidence>
<keyword evidence="5" id="KW-1133">Transmembrane helix</keyword>
<proteinExistence type="inferred from homology"/>
<sequence length="333" mass="38612">MNIEFFVILIVIIAGFIIMIFLVRKLKPSSEILEWLRSTNQRIDDQNKNITDTLNKSTRVLNERLDNAARFIAAVQKSIGEMSEIGRGMKDLQDFLKSPKLRGNIGEQVLKELLSQMMPQQSFFLQYTFKSGVTVDAAIKTTAGIIPVDSKFPLENFRKMLSTKDEKEGKLFEREFERDVKKHIDDISKKYILTEEGTSDYALMYIPSEAVYYEIVNNLELFEYSSIKRVLPVSPMTFYAYLRAILMSMEGQKIEKQAKYILQIIRAIKKDYLKLQDTMGVLNRHLNNAYNQMSTVTNNMTLLGQKLLHTDNLDNEEENEKKLNDEKTRFPLS</sequence>
<feature type="transmembrane region" description="Helical" evidence="5">
    <location>
        <begin position="6"/>
        <end position="23"/>
    </location>
</feature>
<evidence type="ECO:0000313" key="7">
    <source>
        <dbReference type="Proteomes" id="UP000183120"/>
    </source>
</evidence>
<evidence type="ECO:0000256" key="3">
    <source>
        <dbReference type="ARBA" id="ARBA00023054"/>
    </source>
</evidence>
<dbReference type="GO" id="GO:0006310">
    <property type="term" value="P:DNA recombination"/>
    <property type="evidence" value="ECO:0007669"/>
    <property type="project" value="UniProtKB-KW"/>
</dbReference>
<evidence type="ECO:0000256" key="1">
    <source>
        <dbReference type="ARBA" id="ARBA00003416"/>
    </source>
</evidence>
<keyword evidence="4" id="KW-0233">DNA recombination</keyword>
<dbReference type="STRING" id="1805209.AUJ73_01595"/>
<comment type="function">
    <text evidence="1">Involved in DNA recombination.</text>
</comment>
<dbReference type="EMBL" id="MNUY01000024">
    <property type="protein sequence ID" value="OIO14856.1"/>
    <property type="molecule type" value="Genomic_DNA"/>
</dbReference>
<comment type="caution">
    <text evidence="6">The sequence shown here is derived from an EMBL/GenBank/DDBJ whole genome shotgun (WGS) entry which is preliminary data.</text>
</comment>
<comment type="similarity">
    <text evidence="2">Belongs to the RmuC family.</text>
</comment>
<accession>A0A1J4TT63</accession>
<organism evidence="6 7">
    <name type="scientific">Candidatus Gottesmanbacteria bacterium CG1_02_37_22</name>
    <dbReference type="NCBI Taxonomy" id="1805209"/>
    <lineage>
        <taxon>Bacteria</taxon>
        <taxon>Candidatus Gottesmaniibacteriota</taxon>
    </lineage>
</organism>
<evidence type="ECO:0008006" key="8">
    <source>
        <dbReference type="Google" id="ProtNLM"/>
    </source>
</evidence>
<dbReference type="InterPro" id="IPR003798">
    <property type="entry name" value="DNA_recombination_RmuC"/>
</dbReference>
<keyword evidence="5" id="KW-0472">Membrane</keyword>
<keyword evidence="5" id="KW-0812">Transmembrane</keyword>
<name>A0A1J4TT63_9BACT</name>
<dbReference type="AlphaFoldDB" id="A0A1J4TT63"/>
<evidence type="ECO:0000256" key="2">
    <source>
        <dbReference type="ARBA" id="ARBA00009840"/>
    </source>
</evidence>